<accession>A0A1E5R7Z4</accession>
<evidence type="ECO:0000313" key="14">
    <source>
        <dbReference type="Proteomes" id="UP000095728"/>
    </source>
</evidence>
<dbReference type="AlphaFoldDB" id="A0A1E5R7Z4"/>
<dbReference type="GO" id="GO:0005743">
    <property type="term" value="C:mitochondrial inner membrane"/>
    <property type="evidence" value="ECO:0007669"/>
    <property type="project" value="UniProtKB-SubCell"/>
</dbReference>
<dbReference type="FunCoup" id="A0A1E5R7Z4">
    <property type="interactions" value="236"/>
</dbReference>
<keyword evidence="9 10" id="KW-0472">Membrane</keyword>
<evidence type="ECO:0000256" key="5">
    <source>
        <dbReference type="ARBA" id="ARBA00022737"/>
    </source>
</evidence>
<feature type="repeat" description="Solcar" evidence="10">
    <location>
        <begin position="222"/>
        <end position="310"/>
    </location>
</feature>
<evidence type="ECO:0000256" key="2">
    <source>
        <dbReference type="ARBA" id="ARBA00006375"/>
    </source>
</evidence>
<dbReference type="InterPro" id="IPR018108">
    <property type="entry name" value="MCP_transmembrane"/>
</dbReference>
<dbReference type="InterPro" id="IPR051752">
    <property type="entry name" value="Mito_2-oxodicarb_carrier"/>
</dbReference>
<keyword evidence="7 12" id="KW-1133">Transmembrane helix</keyword>
<evidence type="ECO:0000256" key="4">
    <source>
        <dbReference type="ARBA" id="ARBA00022692"/>
    </source>
</evidence>
<evidence type="ECO:0000256" key="12">
    <source>
        <dbReference type="SAM" id="Phobius"/>
    </source>
</evidence>
<protein>
    <submittedName>
        <fullName evidence="13">Mitochondrial 2-oxodicarboxylate carrier 1</fullName>
    </submittedName>
</protein>
<comment type="subcellular location">
    <subcellularLocation>
        <location evidence="1">Mitochondrion inner membrane</location>
        <topology evidence="1">Multi-pass membrane protein</topology>
    </subcellularLocation>
</comment>
<dbReference type="InterPro" id="IPR023395">
    <property type="entry name" value="MCP_dom_sf"/>
</dbReference>
<evidence type="ECO:0000256" key="9">
    <source>
        <dbReference type="ARBA" id="ARBA00023136"/>
    </source>
</evidence>
<feature type="transmembrane region" description="Helical" evidence="12">
    <location>
        <begin position="12"/>
        <end position="34"/>
    </location>
</feature>
<dbReference type="Proteomes" id="UP000095728">
    <property type="component" value="Unassembled WGS sequence"/>
</dbReference>
<evidence type="ECO:0000256" key="8">
    <source>
        <dbReference type="ARBA" id="ARBA00023128"/>
    </source>
</evidence>
<dbReference type="EMBL" id="LPNM01000009">
    <property type="protein sequence ID" value="OEJ83008.1"/>
    <property type="molecule type" value="Genomic_DNA"/>
</dbReference>
<evidence type="ECO:0000256" key="11">
    <source>
        <dbReference type="RuleBase" id="RU000488"/>
    </source>
</evidence>
<keyword evidence="14" id="KW-1185">Reference proteome</keyword>
<dbReference type="Pfam" id="PF00153">
    <property type="entry name" value="Mito_carr"/>
    <property type="match status" value="3"/>
</dbReference>
<dbReference type="SUPFAM" id="SSF103506">
    <property type="entry name" value="Mitochondrial carrier"/>
    <property type="match status" value="1"/>
</dbReference>
<dbReference type="PROSITE" id="PS50920">
    <property type="entry name" value="SOLCAR"/>
    <property type="match status" value="3"/>
</dbReference>
<keyword evidence="4 10" id="KW-0812">Transmembrane</keyword>
<keyword evidence="5" id="KW-0677">Repeat</keyword>
<evidence type="ECO:0000256" key="7">
    <source>
        <dbReference type="ARBA" id="ARBA00022989"/>
    </source>
</evidence>
<name>A0A1E5R7Z4_9ASCO</name>
<sequence>MTKFVKTTNDLPFTYTILAGAGAGISELLCLYPLDLIKTRMQLVTKSSSQQYKGTFDAFSKIIKNEGFLKLYSGISSPIVMEAFKRATKFWAQTESSKLIVKNLYRGNIKGHESKVATLSGLSAGIVESFVVTPFELVKVRLQDVNSTYKGPVDVLKSIVYEKSHTSVSEMPTQVKSSFHPLKLFNGLEATMWRHGLWNMGYFSIIFQCRTLLNSWHITKDNKKTNSLISGCVGGAVGSVMSTPFDVAKSRIQNAAKGSPLAQKWTLKLVLEIYQKEGFRSLYLGFTPKVLRYLPGGGILLVAYDQLMGMFLQFHQA</sequence>
<keyword evidence="6" id="KW-0999">Mitochondrion inner membrane</keyword>
<comment type="similarity">
    <text evidence="2 11">Belongs to the mitochondrial carrier (TC 2.A.29) family.</text>
</comment>
<evidence type="ECO:0000256" key="1">
    <source>
        <dbReference type="ARBA" id="ARBA00004448"/>
    </source>
</evidence>
<dbReference type="InParanoid" id="A0A1E5R7Z4"/>
<comment type="caution">
    <text evidence="13">The sequence shown here is derived from an EMBL/GenBank/DDBJ whole genome shotgun (WGS) entry which is preliminary data.</text>
</comment>
<keyword evidence="8" id="KW-0496">Mitochondrion</keyword>
<evidence type="ECO:0000256" key="10">
    <source>
        <dbReference type="PROSITE-ProRule" id="PRU00282"/>
    </source>
</evidence>
<evidence type="ECO:0000313" key="13">
    <source>
        <dbReference type="EMBL" id="OEJ83008.1"/>
    </source>
</evidence>
<feature type="repeat" description="Solcar" evidence="10">
    <location>
        <begin position="112"/>
        <end position="212"/>
    </location>
</feature>
<reference evidence="14" key="1">
    <citation type="journal article" date="2016" name="Genome Announc.">
        <title>Genome sequences of three species of Hanseniaspora isolated from spontaneous wine fermentations.</title>
        <authorList>
            <person name="Sternes P.R."/>
            <person name="Lee D."/>
            <person name="Kutyna D.R."/>
            <person name="Borneman A.R."/>
        </authorList>
    </citation>
    <scope>NUCLEOTIDE SEQUENCE [LARGE SCALE GENOMIC DNA]</scope>
    <source>
        <strain evidence="14">AWRI3579</strain>
    </source>
</reference>
<dbReference type="OrthoDB" id="434783at2759"/>
<dbReference type="PANTHER" id="PTHR46356:SF1">
    <property type="entry name" value="MITOCHONDRIAL 2-OXODICARBOXYLATE CARRIER"/>
    <property type="match status" value="1"/>
</dbReference>
<proteinExistence type="inferred from homology"/>
<dbReference type="PANTHER" id="PTHR46356">
    <property type="entry name" value="MITOCHONDRIAL 2-OXODICARBOXYLATE CARRIER"/>
    <property type="match status" value="1"/>
</dbReference>
<keyword evidence="3 11" id="KW-0813">Transport</keyword>
<evidence type="ECO:0000256" key="3">
    <source>
        <dbReference type="ARBA" id="ARBA00022448"/>
    </source>
</evidence>
<feature type="repeat" description="Solcar" evidence="10">
    <location>
        <begin position="11"/>
        <end position="99"/>
    </location>
</feature>
<organism evidence="13 14">
    <name type="scientific">Hanseniaspora osmophila</name>
    <dbReference type="NCBI Taxonomy" id="56408"/>
    <lineage>
        <taxon>Eukaryota</taxon>
        <taxon>Fungi</taxon>
        <taxon>Dikarya</taxon>
        <taxon>Ascomycota</taxon>
        <taxon>Saccharomycotina</taxon>
        <taxon>Saccharomycetes</taxon>
        <taxon>Saccharomycodales</taxon>
        <taxon>Saccharomycodaceae</taxon>
        <taxon>Hanseniaspora</taxon>
    </lineage>
</organism>
<gene>
    <name evidence="13" type="ORF">AWRI3579_g3391</name>
</gene>
<dbReference type="Gene3D" id="1.50.40.10">
    <property type="entry name" value="Mitochondrial carrier domain"/>
    <property type="match status" value="1"/>
</dbReference>
<evidence type="ECO:0000256" key="6">
    <source>
        <dbReference type="ARBA" id="ARBA00022792"/>
    </source>
</evidence>